<dbReference type="GO" id="GO:0050729">
    <property type="term" value="P:positive regulation of inflammatory response"/>
    <property type="evidence" value="ECO:0007669"/>
    <property type="project" value="InterPro"/>
</dbReference>
<feature type="transmembrane region" description="Helical" evidence="9">
    <location>
        <begin position="269"/>
        <end position="292"/>
    </location>
</feature>
<keyword evidence="10" id="KW-0732">Signal</keyword>
<dbReference type="GO" id="GO:1904669">
    <property type="term" value="P:ATP export"/>
    <property type="evidence" value="ECO:0007669"/>
    <property type="project" value="Ensembl"/>
</dbReference>
<reference evidence="12" key="1">
    <citation type="submission" date="2025-05" db="UniProtKB">
        <authorList>
            <consortium name="Ensembl"/>
        </authorList>
    </citation>
    <scope>IDENTIFICATION</scope>
</reference>
<dbReference type="GO" id="GO:0005886">
    <property type="term" value="C:plasma membrane"/>
    <property type="evidence" value="ECO:0007669"/>
    <property type="project" value="UniProtKB-SubCell"/>
</dbReference>
<dbReference type="Ensembl" id="ENSSPUT00000026791.1">
    <property type="protein sequence ID" value="ENSSPUP00000025103.1"/>
    <property type="gene ID" value="ENSSPUG00000019235.1"/>
</dbReference>
<evidence type="ECO:0000256" key="5">
    <source>
        <dbReference type="ARBA" id="ARBA00023136"/>
    </source>
</evidence>
<evidence type="ECO:0000259" key="11">
    <source>
        <dbReference type="PROSITE" id="PS50835"/>
    </source>
</evidence>
<feature type="transmembrane region" description="Helical" evidence="9">
    <location>
        <begin position="142"/>
        <end position="162"/>
    </location>
</feature>
<feature type="signal peptide" evidence="10">
    <location>
        <begin position="1"/>
        <end position="18"/>
    </location>
</feature>
<dbReference type="GO" id="GO:0032680">
    <property type="term" value="P:regulation of tumor necrosis factor production"/>
    <property type="evidence" value="ECO:0007669"/>
    <property type="project" value="Ensembl"/>
</dbReference>
<feature type="transmembrane region" description="Helical" evidence="9">
    <location>
        <begin position="237"/>
        <end position="263"/>
    </location>
</feature>
<evidence type="ECO:0000256" key="9">
    <source>
        <dbReference type="SAM" id="Phobius"/>
    </source>
</evidence>
<evidence type="ECO:0000313" key="12">
    <source>
        <dbReference type="Ensembl" id="ENSSPUP00000025103.1"/>
    </source>
</evidence>
<protein>
    <recommendedName>
        <fullName evidence="2">Leukocyte surface antigen CD47</fullName>
    </recommendedName>
    <alternativeName>
        <fullName evidence="8">Integrin-associated protein</fullName>
    </alternativeName>
</protein>
<name>A0A8D0HSH8_SPHPU</name>
<dbReference type="InterPro" id="IPR013147">
    <property type="entry name" value="CD47-like_TM"/>
</dbReference>
<evidence type="ECO:0000256" key="4">
    <source>
        <dbReference type="ARBA" id="ARBA00022989"/>
    </source>
</evidence>
<dbReference type="GO" id="GO:0071349">
    <property type="term" value="P:cellular response to interleukin-12"/>
    <property type="evidence" value="ECO:0007669"/>
    <property type="project" value="Ensembl"/>
</dbReference>
<dbReference type="GO" id="GO:0070053">
    <property type="term" value="F:thrombospondin receptor activity"/>
    <property type="evidence" value="ECO:0007669"/>
    <property type="project" value="Ensembl"/>
</dbReference>
<evidence type="ECO:0000313" key="13">
    <source>
        <dbReference type="Proteomes" id="UP000694392"/>
    </source>
</evidence>
<sequence>MWVLAAWVLLGTVTAGSAQLQFNAIKSIEINTNEKNVILPCLVNNLQLNNITFLFVKWKLRGQEFFSFDGYKPELRRAANFSSAKFVSPAELPKGIASLSLDRKEAPAGNYTCEVTESNREGITTVELIYVRSSSSSPVESILITLFMILAIIFYWSQLGVVASKFEVKYKKKVSLIVAGGIVTVAAAVGFILFLSDGFTPKTQAGLGLVIIPAVILVPTLYILLRAVFENNLPHFAIVLVVVKSLGYLIAVVGFALCVSAYTRSHGSVVIAGLAVFAFVALASLIYVIIIGSSMTDHQPPRKAVEEPLNAHIAT</sequence>
<keyword evidence="13" id="KW-1185">Reference proteome</keyword>
<dbReference type="Pfam" id="PF04549">
    <property type="entry name" value="CD47"/>
    <property type="match status" value="1"/>
</dbReference>
<dbReference type="Pfam" id="PF08204">
    <property type="entry name" value="V-set_CD47"/>
    <property type="match status" value="1"/>
</dbReference>
<dbReference type="PANTHER" id="PTHR10613:SF0">
    <property type="entry name" value="LEUKOCYTE SURFACE ANTIGEN CD47"/>
    <property type="match status" value="1"/>
</dbReference>
<feature type="transmembrane region" description="Helical" evidence="9">
    <location>
        <begin position="174"/>
        <end position="195"/>
    </location>
</feature>
<proteinExistence type="predicted"/>
<keyword evidence="4 9" id="KW-1133">Transmembrane helix</keyword>
<accession>A0A8D0HSH8</accession>
<evidence type="ECO:0000256" key="7">
    <source>
        <dbReference type="ARBA" id="ARBA00023283"/>
    </source>
</evidence>
<dbReference type="InterPro" id="IPR006704">
    <property type="entry name" value="CD47"/>
</dbReference>
<dbReference type="AlphaFoldDB" id="A0A8D0HSH8"/>
<evidence type="ECO:0000256" key="10">
    <source>
        <dbReference type="SAM" id="SignalP"/>
    </source>
</evidence>
<dbReference type="GO" id="GO:0032653">
    <property type="term" value="P:regulation of interleukin-10 production"/>
    <property type="evidence" value="ECO:0007669"/>
    <property type="project" value="Ensembl"/>
</dbReference>
<organism evidence="12 13">
    <name type="scientific">Sphenodon punctatus</name>
    <name type="common">Tuatara</name>
    <name type="synonym">Hatteria punctata</name>
    <dbReference type="NCBI Taxonomy" id="8508"/>
    <lineage>
        <taxon>Eukaryota</taxon>
        <taxon>Metazoa</taxon>
        <taxon>Chordata</taxon>
        <taxon>Craniata</taxon>
        <taxon>Vertebrata</taxon>
        <taxon>Euteleostomi</taxon>
        <taxon>Lepidosauria</taxon>
        <taxon>Sphenodontia</taxon>
        <taxon>Sphenodontidae</taxon>
        <taxon>Sphenodon</taxon>
    </lineage>
</organism>
<dbReference type="GeneTree" id="ENSGT00390000007697"/>
<dbReference type="PROSITE" id="PS50835">
    <property type="entry name" value="IG_LIKE"/>
    <property type="match status" value="1"/>
</dbReference>
<dbReference type="GO" id="GO:0008284">
    <property type="term" value="P:positive regulation of cell population proliferation"/>
    <property type="evidence" value="ECO:0007669"/>
    <property type="project" value="Ensembl"/>
</dbReference>
<dbReference type="GO" id="GO:0050870">
    <property type="term" value="P:positive regulation of T cell activation"/>
    <property type="evidence" value="ECO:0007669"/>
    <property type="project" value="Ensembl"/>
</dbReference>
<dbReference type="InterPro" id="IPR013783">
    <property type="entry name" value="Ig-like_fold"/>
</dbReference>
<evidence type="ECO:0000256" key="2">
    <source>
        <dbReference type="ARBA" id="ARBA00015454"/>
    </source>
</evidence>
<dbReference type="InterPro" id="IPR013270">
    <property type="entry name" value="CD47_Vset"/>
</dbReference>
<dbReference type="GO" id="GO:0070062">
    <property type="term" value="C:extracellular exosome"/>
    <property type="evidence" value="ECO:0007669"/>
    <property type="project" value="TreeGrafter"/>
</dbReference>
<keyword evidence="7" id="KW-0873">Pyrrolidone carboxylic acid</keyword>
<feature type="transmembrane region" description="Helical" evidence="9">
    <location>
        <begin position="207"/>
        <end position="225"/>
    </location>
</feature>
<dbReference type="PANTHER" id="PTHR10613">
    <property type="entry name" value="LEUKOCYTE SURFACE ANTIGEN CD47"/>
    <property type="match status" value="1"/>
</dbReference>
<dbReference type="GO" id="GO:0009986">
    <property type="term" value="C:cell surface"/>
    <property type="evidence" value="ECO:0007669"/>
    <property type="project" value="Ensembl"/>
</dbReference>
<evidence type="ECO:0000256" key="8">
    <source>
        <dbReference type="ARBA" id="ARBA00033289"/>
    </source>
</evidence>
<evidence type="ECO:0000256" key="3">
    <source>
        <dbReference type="ARBA" id="ARBA00022692"/>
    </source>
</evidence>
<dbReference type="OMA" id="CISECTP"/>
<gene>
    <name evidence="12" type="primary">CD47</name>
</gene>
<feature type="domain" description="Ig-like" evidence="11">
    <location>
        <begin position="18"/>
        <end position="124"/>
    </location>
</feature>
<dbReference type="Ensembl" id="ENSSPUT00000026790.1">
    <property type="protein sequence ID" value="ENSSPUP00000025102.1"/>
    <property type="gene ID" value="ENSSPUG00000019235.1"/>
</dbReference>
<evidence type="ECO:0000256" key="6">
    <source>
        <dbReference type="ARBA" id="ARBA00023180"/>
    </source>
</evidence>
<dbReference type="GO" id="GO:0098632">
    <property type="term" value="F:cell-cell adhesion mediator activity"/>
    <property type="evidence" value="ECO:0007669"/>
    <property type="project" value="Ensembl"/>
</dbReference>
<evidence type="ECO:0000256" key="1">
    <source>
        <dbReference type="ARBA" id="ARBA00004651"/>
    </source>
</evidence>
<dbReference type="GO" id="GO:0032675">
    <property type="term" value="P:regulation of interleukin-6 production"/>
    <property type="evidence" value="ECO:0007669"/>
    <property type="project" value="Ensembl"/>
</dbReference>
<dbReference type="GO" id="GO:0070051">
    <property type="term" value="F:fibrinogen binding"/>
    <property type="evidence" value="ECO:0007669"/>
    <property type="project" value="Ensembl"/>
</dbReference>
<dbReference type="InterPro" id="IPR007110">
    <property type="entry name" value="Ig-like_dom"/>
</dbReference>
<dbReference type="Gene3D" id="2.60.40.10">
    <property type="entry name" value="Immunoglobulins"/>
    <property type="match status" value="1"/>
</dbReference>
<keyword evidence="5 9" id="KW-0472">Membrane</keyword>
<keyword evidence="3 9" id="KW-0812">Transmembrane</keyword>
<dbReference type="Proteomes" id="UP000694392">
    <property type="component" value="Unplaced"/>
</dbReference>
<dbReference type="Ensembl" id="ENSSPUT00000026789.1">
    <property type="protein sequence ID" value="ENSSPUP00000025101.1"/>
    <property type="gene ID" value="ENSSPUG00000019235.1"/>
</dbReference>
<dbReference type="GO" id="GO:0032655">
    <property type="term" value="P:regulation of interleukin-12 production"/>
    <property type="evidence" value="ECO:0007669"/>
    <property type="project" value="Ensembl"/>
</dbReference>
<feature type="chain" id="PRO_5044682866" description="Leukocyte surface antigen CD47" evidence="10">
    <location>
        <begin position="19"/>
        <end position="315"/>
    </location>
</feature>
<keyword evidence="6" id="KW-0325">Glycoprotein</keyword>
<dbReference type="GO" id="GO:0050766">
    <property type="term" value="P:positive regulation of phagocytosis"/>
    <property type="evidence" value="ECO:0007669"/>
    <property type="project" value="InterPro"/>
</dbReference>
<dbReference type="GO" id="GO:0032649">
    <property type="term" value="P:regulation of type II interferon production"/>
    <property type="evidence" value="ECO:0007669"/>
    <property type="project" value="Ensembl"/>
</dbReference>
<comment type="subcellular location">
    <subcellularLocation>
        <location evidence="1">Cell membrane</location>
        <topology evidence="1">Multi-pass membrane protein</topology>
    </subcellularLocation>
</comment>